<sequence>MQNISITPYFKVLFTSVLLLFCTYTSVGMIQKEINSGWKFRQARLTNWYPAKVPGVIHTDLLANKIIEDPFLRLNERGQQWIDKEDWIYETYFDADKETLQQSNIRLHFYGLDTYADVYLNGELILKANNMFREWKVDVKGKLKAENNQLHIYFHSPIKIDIPKFDALPFQYRTGPDQSENGGIFDKRVSIFARKAGYHYGWDWGPRFVTSGIWRPVILEAWNNVRIEDVFVQQKSISAKQAILTSHLEILADMDISDATVSIKDSITGKIYATIPVELKKGTNTIPVDFTIIKPNLWWCNGLGKPNLYTFLTTLSLKSGEKEIRTTITGLRSLKIINKPDQYGTQFYVELNGVPVFAKGANYIPSDNFLPRVTDGKYKQTILDAVNANMNMLRVWGGGIYENDIFYRLCDRYGIMVWQDFMFACSMYPSEGEFLENIRQEAIDNIKRLRNHPSIALWCGNNETHEFWISWGWKEFYAEKGFEKLVWKQYTDLFNVTLPQTVEKYSPGTFYWPSSPYNTGTNDDANNDRHYWGVWHGKEPTYKFNEIRSRFFSEYGFQSFPEFESVKIFAPEPDDWNITSEVMMAHQRAGNYANPRIKEYLLNEYKEPKDFKGFLYMSQVLQGDAIKTAIEAHRRDMPYCMGTLFWQHNDCWPVASWSSRDYYGKWKAQHYYAREAYRDMLISPIKNKNNLDIFIISDRLKEIKGTLDISVLKLDGTMVNSLKKNVKVPANTSTKLYTSDIQSLIKTAPQNGVFVFITFTDKAGISYNNRYFLVLQKDIDFPAVKIDHQIKPTTNGFAVTLKSDKYARAVMMSVDGINNFFENNYFDILPGQTLTVNVQTSLSLSEFRKQLKISSFRDYY</sequence>
<evidence type="ECO:0000259" key="18">
    <source>
        <dbReference type="Pfam" id="PF17786"/>
    </source>
</evidence>
<dbReference type="Gene3D" id="2.60.40.10">
    <property type="entry name" value="Immunoglobulins"/>
    <property type="match status" value="3"/>
</dbReference>
<evidence type="ECO:0000256" key="13">
    <source>
        <dbReference type="ARBA" id="ARBA00038429"/>
    </source>
</evidence>
<dbReference type="GO" id="GO:0006516">
    <property type="term" value="P:glycoprotein catabolic process"/>
    <property type="evidence" value="ECO:0007669"/>
    <property type="project" value="TreeGrafter"/>
</dbReference>
<evidence type="ECO:0000256" key="9">
    <source>
        <dbReference type="ARBA" id="ARBA00022801"/>
    </source>
</evidence>
<comment type="catalytic activity">
    <reaction evidence="1">
        <text>Hydrolysis of terminal, non-reducing beta-D-mannose residues in beta-D-mannosides.</text>
        <dbReference type="EC" id="3.2.1.25"/>
    </reaction>
</comment>
<evidence type="ECO:0000256" key="3">
    <source>
        <dbReference type="ARBA" id="ARBA00004613"/>
    </source>
</evidence>
<comment type="similarity">
    <text evidence="13">Belongs to the glycosyl hydrolase 2 family. Beta-mannosidase B subfamily.</text>
</comment>
<evidence type="ECO:0000256" key="1">
    <source>
        <dbReference type="ARBA" id="ARBA00000829"/>
    </source>
</evidence>
<evidence type="ECO:0000256" key="7">
    <source>
        <dbReference type="ARBA" id="ARBA00022525"/>
    </source>
</evidence>
<dbReference type="Pfam" id="PF17753">
    <property type="entry name" value="Ig_mannosidase"/>
    <property type="match status" value="1"/>
</dbReference>
<feature type="domain" description="Mannosidase Ig/CBM-like" evidence="18">
    <location>
        <begin position="690"/>
        <end position="778"/>
    </location>
</feature>
<dbReference type="Gene3D" id="3.20.20.80">
    <property type="entry name" value="Glycosidases"/>
    <property type="match status" value="1"/>
</dbReference>
<evidence type="ECO:0000256" key="14">
    <source>
        <dbReference type="ARBA" id="ARBA00041069"/>
    </source>
</evidence>
<comment type="subunit">
    <text evidence="5">Homodimer.</text>
</comment>
<evidence type="ECO:0000259" key="17">
    <source>
        <dbReference type="Pfam" id="PF17753"/>
    </source>
</evidence>
<comment type="caution">
    <text evidence="20">The sequence shown here is derived from an EMBL/GenBank/DDBJ whole genome shotgun (WGS) entry which is preliminary data.</text>
</comment>
<evidence type="ECO:0000256" key="15">
    <source>
        <dbReference type="ARBA" id="ARBA00041614"/>
    </source>
</evidence>
<dbReference type="InterPro" id="IPR036156">
    <property type="entry name" value="Beta-gal/glucu_dom_sf"/>
</dbReference>
<evidence type="ECO:0000256" key="12">
    <source>
        <dbReference type="ARBA" id="ARBA00023295"/>
    </source>
</evidence>
<keyword evidence="11" id="KW-0458">Lysosome</keyword>
<dbReference type="InterPro" id="IPR054593">
    <property type="entry name" value="Beta-mannosidase-like_N2"/>
</dbReference>
<feature type="domain" description="Beta-mannosidase Ig-fold" evidence="17">
    <location>
        <begin position="782"/>
        <end position="858"/>
    </location>
</feature>
<evidence type="ECO:0000256" key="11">
    <source>
        <dbReference type="ARBA" id="ARBA00023228"/>
    </source>
</evidence>
<keyword evidence="8" id="KW-0732">Signal</keyword>
<dbReference type="EC" id="3.2.1.25" evidence="6"/>
<proteinExistence type="inferred from homology"/>
<dbReference type="PANTHER" id="PTHR43730:SF1">
    <property type="entry name" value="BETA-MANNOSIDASE"/>
    <property type="match status" value="1"/>
</dbReference>
<dbReference type="GO" id="GO:0004567">
    <property type="term" value="F:beta-mannosidase activity"/>
    <property type="evidence" value="ECO:0007669"/>
    <property type="project" value="UniProtKB-EC"/>
</dbReference>
<dbReference type="FunFam" id="2.60.120.260:FF:000060">
    <property type="entry name" value="Probable beta-mannosidase"/>
    <property type="match status" value="1"/>
</dbReference>
<evidence type="ECO:0000256" key="4">
    <source>
        <dbReference type="ARBA" id="ARBA00004740"/>
    </source>
</evidence>
<dbReference type="AlphaFoldDB" id="A0A644VL08"/>
<keyword evidence="7" id="KW-0964">Secreted</keyword>
<evidence type="ECO:0000256" key="10">
    <source>
        <dbReference type="ARBA" id="ARBA00023180"/>
    </source>
</evidence>
<dbReference type="InterPro" id="IPR013783">
    <property type="entry name" value="Ig-like_fold"/>
</dbReference>
<dbReference type="InterPro" id="IPR017853">
    <property type="entry name" value="GH"/>
</dbReference>
<dbReference type="Pfam" id="PF17786">
    <property type="entry name" value="Mannosidase_ig"/>
    <property type="match status" value="1"/>
</dbReference>
<accession>A0A644VL08</accession>
<evidence type="ECO:0000313" key="20">
    <source>
        <dbReference type="EMBL" id="MPL91860.1"/>
    </source>
</evidence>
<dbReference type="Pfam" id="PF00703">
    <property type="entry name" value="Glyco_hydro_2"/>
    <property type="match status" value="1"/>
</dbReference>
<dbReference type="Gene3D" id="2.60.120.260">
    <property type="entry name" value="Galactose-binding domain-like"/>
    <property type="match status" value="1"/>
</dbReference>
<dbReference type="InterPro" id="IPR050887">
    <property type="entry name" value="Beta-mannosidase_GH2"/>
</dbReference>
<dbReference type="SUPFAM" id="SSF49303">
    <property type="entry name" value="beta-Galactosidase/glucuronidase domain"/>
    <property type="match status" value="3"/>
</dbReference>
<dbReference type="InterPro" id="IPR006102">
    <property type="entry name" value="Ig-like_GH2"/>
</dbReference>
<dbReference type="GO" id="GO:0005576">
    <property type="term" value="C:extracellular region"/>
    <property type="evidence" value="ECO:0007669"/>
    <property type="project" value="UniProtKB-SubCell"/>
</dbReference>
<dbReference type="InterPro" id="IPR041625">
    <property type="entry name" value="Beta-mannosidase_Ig"/>
</dbReference>
<keyword evidence="9" id="KW-0378">Hydrolase</keyword>
<name>A0A644VL08_9ZZZZ</name>
<keyword evidence="10" id="KW-0325">Glycoprotein</keyword>
<dbReference type="Pfam" id="PF22666">
    <property type="entry name" value="Glyco_hydro_2_N2"/>
    <property type="match status" value="1"/>
</dbReference>
<comment type="subcellular location">
    <subcellularLocation>
        <location evidence="2">Lysosome</location>
    </subcellularLocation>
    <subcellularLocation>
        <location evidence="3">Secreted</location>
    </subcellularLocation>
</comment>
<dbReference type="InterPro" id="IPR041447">
    <property type="entry name" value="Mannosidase_ig"/>
</dbReference>
<dbReference type="EMBL" id="VSSQ01000341">
    <property type="protein sequence ID" value="MPL91860.1"/>
    <property type="molecule type" value="Genomic_DNA"/>
</dbReference>
<feature type="domain" description="Glycoside hydrolase family 2 immunoglobulin-like beta-sandwich" evidence="16">
    <location>
        <begin position="225"/>
        <end position="332"/>
    </location>
</feature>
<evidence type="ECO:0000259" key="16">
    <source>
        <dbReference type="Pfam" id="PF00703"/>
    </source>
</evidence>
<feature type="domain" description="Beta-mannosidase-like galactose-binding" evidence="19">
    <location>
        <begin position="38"/>
        <end position="215"/>
    </location>
</feature>
<dbReference type="SUPFAM" id="SSF49785">
    <property type="entry name" value="Galactose-binding domain-like"/>
    <property type="match status" value="1"/>
</dbReference>
<comment type="pathway">
    <text evidence="4">Glycan metabolism; N-glycan degradation.</text>
</comment>
<dbReference type="PANTHER" id="PTHR43730">
    <property type="entry name" value="BETA-MANNOSIDASE"/>
    <property type="match status" value="1"/>
</dbReference>
<dbReference type="GO" id="GO:0005764">
    <property type="term" value="C:lysosome"/>
    <property type="evidence" value="ECO:0007669"/>
    <property type="project" value="UniProtKB-SubCell"/>
</dbReference>
<dbReference type="SUPFAM" id="SSF51445">
    <property type="entry name" value="(Trans)glycosidases"/>
    <property type="match status" value="1"/>
</dbReference>
<dbReference type="InterPro" id="IPR008979">
    <property type="entry name" value="Galactose-bd-like_sf"/>
</dbReference>
<evidence type="ECO:0000256" key="2">
    <source>
        <dbReference type="ARBA" id="ARBA00004371"/>
    </source>
</evidence>
<protein>
    <recommendedName>
        <fullName evidence="14">Beta-mannosidase B</fullName>
        <ecNumber evidence="6">3.2.1.25</ecNumber>
    </recommendedName>
    <alternativeName>
        <fullName evidence="15">Mannanase B</fullName>
    </alternativeName>
</protein>
<evidence type="ECO:0000259" key="19">
    <source>
        <dbReference type="Pfam" id="PF22666"/>
    </source>
</evidence>
<evidence type="ECO:0000256" key="5">
    <source>
        <dbReference type="ARBA" id="ARBA00011738"/>
    </source>
</evidence>
<evidence type="ECO:0000256" key="8">
    <source>
        <dbReference type="ARBA" id="ARBA00022729"/>
    </source>
</evidence>
<dbReference type="GO" id="GO:0005975">
    <property type="term" value="P:carbohydrate metabolic process"/>
    <property type="evidence" value="ECO:0007669"/>
    <property type="project" value="InterPro"/>
</dbReference>
<keyword evidence="12" id="KW-0326">Glycosidase</keyword>
<gene>
    <name evidence="20" type="ORF">SDC9_37943</name>
</gene>
<dbReference type="FunFam" id="3.20.20.80:FF:000050">
    <property type="entry name" value="Beta-mannosidase B"/>
    <property type="match status" value="1"/>
</dbReference>
<organism evidence="20">
    <name type="scientific">bioreactor metagenome</name>
    <dbReference type="NCBI Taxonomy" id="1076179"/>
    <lineage>
        <taxon>unclassified sequences</taxon>
        <taxon>metagenomes</taxon>
        <taxon>ecological metagenomes</taxon>
    </lineage>
</organism>
<reference evidence="20" key="1">
    <citation type="submission" date="2019-08" db="EMBL/GenBank/DDBJ databases">
        <authorList>
            <person name="Kucharzyk K."/>
            <person name="Murdoch R.W."/>
            <person name="Higgins S."/>
            <person name="Loffler F."/>
        </authorList>
    </citation>
    <scope>NUCLEOTIDE SEQUENCE</scope>
</reference>
<evidence type="ECO:0000256" key="6">
    <source>
        <dbReference type="ARBA" id="ARBA00012754"/>
    </source>
</evidence>